<dbReference type="Proteomes" id="UP000176241">
    <property type="component" value="Unassembled WGS sequence"/>
</dbReference>
<dbReference type="EMBL" id="MHIC01000040">
    <property type="protein sequence ID" value="OGY43816.1"/>
    <property type="molecule type" value="Genomic_DNA"/>
</dbReference>
<accession>A0A1G1XW46</accession>
<name>A0A1G1XW46_9BACT</name>
<gene>
    <name evidence="1" type="ORF">A2731_02975</name>
</gene>
<organism evidence="1 2">
    <name type="scientific">Candidatus Buchananbacteria bacterium RIFCSPHIGHO2_01_FULL_39_8</name>
    <dbReference type="NCBI Taxonomy" id="1797533"/>
    <lineage>
        <taxon>Bacteria</taxon>
        <taxon>Candidatus Buchananiibacteriota</taxon>
    </lineage>
</organism>
<dbReference type="AlphaFoldDB" id="A0A1G1XW46"/>
<protein>
    <submittedName>
        <fullName evidence="1">Uncharacterized protein</fullName>
    </submittedName>
</protein>
<evidence type="ECO:0000313" key="2">
    <source>
        <dbReference type="Proteomes" id="UP000176241"/>
    </source>
</evidence>
<evidence type="ECO:0000313" key="1">
    <source>
        <dbReference type="EMBL" id="OGY43816.1"/>
    </source>
</evidence>
<proteinExistence type="predicted"/>
<sequence length="70" mass="8296">MSTQTAEKIYKEMKALRRETEALRELVFLIVKDPEGEYRDSFVRRILKKAHAKSQFSFTNQNEFLKQIAS</sequence>
<comment type="caution">
    <text evidence="1">The sequence shown here is derived from an EMBL/GenBank/DDBJ whole genome shotgun (WGS) entry which is preliminary data.</text>
</comment>
<reference evidence="1 2" key="1">
    <citation type="journal article" date="2016" name="Nat. Commun.">
        <title>Thousands of microbial genomes shed light on interconnected biogeochemical processes in an aquifer system.</title>
        <authorList>
            <person name="Anantharaman K."/>
            <person name="Brown C.T."/>
            <person name="Hug L.A."/>
            <person name="Sharon I."/>
            <person name="Castelle C.J."/>
            <person name="Probst A.J."/>
            <person name="Thomas B.C."/>
            <person name="Singh A."/>
            <person name="Wilkins M.J."/>
            <person name="Karaoz U."/>
            <person name="Brodie E.L."/>
            <person name="Williams K.H."/>
            <person name="Hubbard S.S."/>
            <person name="Banfield J.F."/>
        </authorList>
    </citation>
    <scope>NUCLEOTIDE SEQUENCE [LARGE SCALE GENOMIC DNA]</scope>
</reference>